<keyword evidence="4 10" id="KW-0547">Nucleotide-binding</keyword>
<gene>
    <name evidence="13" type="primary">asnB</name>
    <name evidence="13" type="ORF">D0Q02_16060</name>
</gene>
<evidence type="ECO:0000256" key="11">
    <source>
        <dbReference type="PIRSR" id="PIRSR001589-3"/>
    </source>
</evidence>
<comment type="pathway">
    <text evidence="1">Amino-acid biosynthesis; L-asparagine biosynthesis; L-asparagine from L-aspartate (L-Gln route): step 1/1.</text>
</comment>
<dbReference type="Proteomes" id="UP000262621">
    <property type="component" value="Unassembled WGS sequence"/>
</dbReference>
<dbReference type="Gene3D" id="3.40.50.620">
    <property type="entry name" value="HUPs"/>
    <property type="match status" value="1"/>
</dbReference>
<feature type="domain" description="Glutamine amidotransferase type-2" evidence="12">
    <location>
        <begin position="2"/>
        <end position="215"/>
    </location>
</feature>
<dbReference type="Pfam" id="PF13537">
    <property type="entry name" value="GATase_7"/>
    <property type="match status" value="1"/>
</dbReference>
<dbReference type="SUPFAM" id="SSF56235">
    <property type="entry name" value="N-terminal nucleophile aminohydrolases (Ntn hydrolases)"/>
    <property type="match status" value="1"/>
</dbReference>
<evidence type="ECO:0000259" key="12">
    <source>
        <dbReference type="PROSITE" id="PS51278"/>
    </source>
</evidence>
<reference evidence="13 14" key="1">
    <citation type="submission" date="2018-08" db="EMBL/GenBank/DDBJ databases">
        <title>Verrucosispora craniellae sp. nov., isolated from a marine sponge in the South China Sea.</title>
        <authorList>
            <person name="Li L."/>
            <person name="Lin H.W."/>
        </authorList>
    </citation>
    <scope>NUCLEOTIDE SEQUENCE [LARGE SCALE GENOMIC DNA]</scope>
    <source>
        <strain evidence="13 14">LHW63014</strain>
    </source>
</reference>
<dbReference type="OrthoDB" id="9763290at2"/>
<dbReference type="NCBIfam" id="TIGR01536">
    <property type="entry name" value="asn_synth_AEB"/>
    <property type="match status" value="1"/>
</dbReference>
<keyword evidence="6 9" id="KW-0061">Asparagine biosynthesis</keyword>
<evidence type="ECO:0000256" key="9">
    <source>
        <dbReference type="PIRSR" id="PIRSR001589-1"/>
    </source>
</evidence>
<evidence type="ECO:0000256" key="3">
    <source>
        <dbReference type="ARBA" id="ARBA00012737"/>
    </source>
</evidence>
<accession>A0A372FY32</accession>
<dbReference type="GO" id="GO:0006529">
    <property type="term" value="P:asparagine biosynthetic process"/>
    <property type="evidence" value="ECO:0007669"/>
    <property type="project" value="UniProtKB-KW"/>
</dbReference>
<comment type="similarity">
    <text evidence="2">Belongs to the asparagine synthetase family.</text>
</comment>
<dbReference type="PANTHER" id="PTHR43284">
    <property type="entry name" value="ASPARAGINE SYNTHETASE (GLUTAMINE-HYDROLYZING)"/>
    <property type="match status" value="1"/>
</dbReference>
<evidence type="ECO:0000256" key="1">
    <source>
        <dbReference type="ARBA" id="ARBA00005187"/>
    </source>
</evidence>
<dbReference type="GO" id="GO:0005524">
    <property type="term" value="F:ATP binding"/>
    <property type="evidence" value="ECO:0007669"/>
    <property type="project" value="UniProtKB-KW"/>
</dbReference>
<dbReference type="RefSeq" id="WP_117228799.1">
    <property type="nucleotide sequence ID" value="NZ_QVFU01000015.1"/>
</dbReference>
<evidence type="ECO:0000256" key="4">
    <source>
        <dbReference type="ARBA" id="ARBA00022741"/>
    </source>
</evidence>
<comment type="caution">
    <text evidence="13">The sequence shown here is derived from an EMBL/GenBank/DDBJ whole genome shotgun (WGS) entry which is preliminary data.</text>
</comment>
<dbReference type="CDD" id="cd00712">
    <property type="entry name" value="AsnB"/>
    <property type="match status" value="1"/>
</dbReference>
<dbReference type="InterPro" id="IPR006426">
    <property type="entry name" value="Asn_synth_AEB"/>
</dbReference>
<dbReference type="PROSITE" id="PS51278">
    <property type="entry name" value="GATASE_TYPE_2"/>
    <property type="match status" value="1"/>
</dbReference>
<dbReference type="GO" id="GO:0004066">
    <property type="term" value="F:asparagine synthase (glutamine-hydrolyzing) activity"/>
    <property type="evidence" value="ECO:0007669"/>
    <property type="project" value="UniProtKB-EC"/>
</dbReference>
<keyword evidence="7 9" id="KW-0315">Glutamine amidotransferase</keyword>
<evidence type="ECO:0000256" key="5">
    <source>
        <dbReference type="ARBA" id="ARBA00022840"/>
    </source>
</evidence>
<dbReference type="InterPro" id="IPR051786">
    <property type="entry name" value="ASN_synthetase/amidase"/>
</dbReference>
<feature type="binding site" evidence="10">
    <location>
        <position position="293"/>
    </location>
    <ligand>
        <name>ATP</name>
        <dbReference type="ChEBI" id="CHEBI:30616"/>
    </ligand>
</feature>
<evidence type="ECO:0000256" key="6">
    <source>
        <dbReference type="ARBA" id="ARBA00022888"/>
    </source>
</evidence>
<evidence type="ECO:0000313" key="13">
    <source>
        <dbReference type="EMBL" id="RFS45608.1"/>
    </source>
</evidence>
<evidence type="ECO:0000256" key="10">
    <source>
        <dbReference type="PIRSR" id="PIRSR001589-2"/>
    </source>
</evidence>
<dbReference type="GO" id="GO:0005829">
    <property type="term" value="C:cytosol"/>
    <property type="evidence" value="ECO:0007669"/>
    <property type="project" value="TreeGrafter"/>
</dbReference>
<feature type="active site" description="For GATase activity" evidence="9">
    <location>
        <position position="2"/>
    </location>
</feature>
<dbReference type="SUPFAM" id="SSF52402">
    <property type="entry name" value="Adenine nucleotide alpha hydrolases-like"/>
    <property type="match status" value="1"/>
</dbReference>
<name>A0A372FY32_9ACTN</name>
<dbReference type="EMBL" id="QVFU01000015">
    <property type="protein sequence ID" value="RFS45608.1"/>
    <property type="molecule type" value="Genomic_DNA"/>
</dbReference>
<dbReference type="EC" id="6.3.5.4" evidence="3"/>
<dbReference type="CDD" id="cd01991">
    <property type="entry name" value="Asn_synthase_B_C"/>
    <property type="match status" value="1"/>
</dbReference>
<protein>
    <recommendedName>
        <fullName evidence="3">asparagine synthase (glutamine-hydrolyzing)</fullName>
        <ecNumber evidence="3">6.3.5.4</ecNumber>
    </recommendedName>
</protein>
<dbReference type="Gene3D" id="3.60.20.10">
    <property type="entry name" value="Glutamine Phosphoribosylpyrophosphate, subunit 1, domain 1"/>
    <property type="match status" value="1"/>
</dbReference>
<feature type="site" description="Important for beta-aspartyl-AMP intermediate formation" evidence="11">
    <location>
        <position position="378"/>
    </location>
</feature>
<evidence type="ECO:0000256" key="8">
    <source>
        <dbReference type="ARBA" id="ARBA00048741"/>
    </source>
</evidence>
<dbReference type="AlphaFoldDB" id="A0A372FY32"/>
<dbReference type="InterPro" id="IPR029055">
    <property type="entry name" value="Ntn_hydrolases_N"/>
</dbReference>
<evidence type="ECO:0000313" key="14">
    <source>
        <dbReference type="Proteomes" id="UP000262621"/>
    </source>
</evidence>
<keyword evidence="5 10" id="KW-0067">ATP-binding</keyword>
<comment type="catalytic activity">
    <reaction evidence="8">
        <text>L-aspartate + L-glutamine + ATP + H2O = L-asparagine + L-glutamate + AMP + diphosphate + H(+)</text>
        <dbReference type="Rhea" id="RHEA:12228"/>
        <dbReference type="ChEBI" id="CHEBI:15377"/>
        <dbReference type="ChEBI" id="CHEBI:15378"/>
        <dbReference type="ChEBI" id="CHEBI:29985"/>
        <dbReference type="ChEBI" id="CHEBI:29991"/>
        <dbReference type="ChEBI" id="CHEBI:30616"/>
        <dbReference type="ChEBI" id="CHEBI:33019"/>
        <dbReference type="ChEBI" id="CHEBI:58048"/>
        <dbReference type="ChEBI" id="CHEBI:58359"/>
        <dbReference type="ChEBI" id="CHEBI:456215"/>
        <dbReference type="EC" id="6.3.5.4"/>
    </reaction>
</comment>
<evidence type="ECO:0000256" key="2">
    <source>
        <dbReference type="ARBA" id="ARBA00005752"/>
    </source>
</evidence>
<evidence type="ECO:0000256" key="7">
    <source>
        <dbReference type="ARBA" id="ARBA00022962"/>
    </source>
</evidence>
<dbReference type="InterPro" id="IPR033738">
    <property type="entry name" value="AsnB_N"/>
</dbReference>
<dbReference type="PANTHER" id="PTHR43284:SF1">
    <property type="entry name" value="ASPARAGINE SYNTHETASE"/>
    <property type="match status" value="1"/>
</dbReference>
<dbReference type="Pfam" id="PF00733">
    <property type="entry name" value="Asn_synthase"/>
    <property type="match status" value="1"/>
</dbReference>
<feature type="binding site" evidence="10">
    <location>
        <position position="103"/>
    </location>
    <ligand>
        <name>L-glutamine</name>
        <dbReference type="ChEBI" id="CHEBI:58359"/>
    </ligand>
</feature>
<dbReference type="InterPro" id="IPR014729">
    <property type="entry name" value="Rossmann-like_a/b/a_fold"/>
</dbReference>
<keyword evidence="14" id="KW-1185">Reference proteome</keyword>
<sequence length="605" mass="68298">MCGITGWIDWNRDLRQERATLQRMTDTLAARGPDGEGIWLSAHAGIGHRRLAVIDIAGGLQPMTATTTDGHECVLTYSGEIYNFPELRAELQGRGHRFRTRSDTEVVLRAYLEWGHECVTRLNGMFAFAVWDSRREELLLARDRLGVKPLFYAEFAGGLLFGSEIKALLANPLVTAEVDSEGLTEVLCLVQTPGHAVYRGIRSLPAGCVVRMGRTGCREIRYWQLEARPHLDDDETTVERVRELMDDIVARQLVADVPIGVMLSGGIDSSAVTALAHRIAAPQGRTPISTYSVHFAESEKHFEPSLARPELDTPFAREMAAHVGARHTELLVRTEDVLDAQRETLLAWDLPGQPDVATAQYLLFREAKRTSTVVLTGEAADELFGGYPWFHMDSLLEMPAFPWANVDLLSVMSEDFHRTVRPQEYLTRRYAEAVAEVPLLDGEDRRAALVRRMFYLNLTRWLTFLLDKKDRTSMRVGLEARVPFCDHRLVEYVWNVPWPVKAIGEEPKGLLRTAMDALLPTTICRRAKTAFPIAIDPIYDKSVRAGLQEELSTPNSALRDLVDIERVKALLKAEPSARDVWRPTERIARLAQLGEWLRVYRVRIL</sequence>
<dbReference type="InterPro" id="IPR017932">
    <property type="entry name" value="GATase_2_dom"/>
</dbReference>
<organism evidence="13 14">
    <name type="scientific">Micromonospora craniellae</name>
    <dbReference type="NCBI Taxonomy" id="2294034"/>
    <lineage>
        <taxon>Bacteria</taxon>
        <taxon>Bacillati</taxon>
        <taxon>Actinomycetota</taxon>
        <taxon>Actinomycetes</taxon>
        <taxon>Micromonosporales</taxon>
        <taxon>Micromonosporaceae</taxon>
        <taxon>Micromonospora</taxon>
    </lineage>
</organism>
<proteinExistence type="inferred from homology"/>
<keyword evidence="13" id="KW-0436">Ligase</keyword>
<dbReference type="InterPro" id="IPR001962">
    <property type="entry name" value="Asn_synthase"/>
</dbReference>
<dbReference type="PIRSF" id="PIRSF001589">
    <property type="entry name" value="Asn_synthetase_glu-h"/>
    <property type="match status" value="1"/>
</dbReference>
<keyword evidence="9" id="KW-0028">Amino-acid biosynthesis</keyword>